<keyword evidence="3" id="KW-1185">Reference proteome</keyword>
<accession>A0ABT4XXL0</accession>
<gene>
    <name evidence="2" type="ORF">PFY00_18180</name>
</gene>
<dbReference type="EMBL" id="JAQIOY010000010">
    <property type="protein sequence ID" value="MDA7426667.1"/>
    <property type="molecule type" value="Genomic_DNA"/>
</dbReference>
<keyword evidence="1" id="KW-1133">Transmembrane helix</keyword>
<sequence>MQTQTNSDTPLSKLCRALVALLIAGFWPGRSAEEIDAQIATLEPGQHNLVLGGVLTFTVLLALFALQFGLLGLTAFLLAVLAIVG</sequence>
<organism evidence="2 3">
    <name type="scientific">Thalassococcus lentus</name>
    <dbReference type="NCBI Taxonomy" id="1210524"/>
    <lineage>
        <taxon>Bacteria</taxon>
        <taxon>Pseudomonadati</taxon>
        <taxon>Pseudomonadota</taxon>
        <taxon>Alphaproteobacteria</taxon>
        <taxon>Rhodobacterales</taxon>
        <taxon>Roseobacteraceae</taxon>
        <taxon>Thalassococcus</taxon>
    </lineage>
</organism>
<keyword evidence="1" id="KW-0472">Membrane</keyword>
<keyword evidence="1" id="KW-0812">Transmembrane</keyword>
<evidence type="ECO:0000313" key="2">
    <source>
        <dbReference type="EMBL" id="MDA7426667.1"/>
    </source>
</evidence>
<dbReference type="RefSeq" id="WP_271434020.1">
    <property type="nucleotide sequence ID" value="NZ_JAQIOY010000010.1"/>
</dbReference>
<reference evidence="2 3" key="1">
    <citation type="submission" date="2023-01" db="EMBL/GenBank/DDBJ databases">
        <title>Thalassococcus onchidii sp. nov., isolated from a marine invertebrate from the South China Sea.</title>
        <authorList>
            <person name="Xu S."/>
            <person name="Liu Z."/>
            <person name="Xu Y."/>
        </authorList>
    </citation>
    <scope>NUCLEOTIDE SEQUENCE [LARGE SCALE GENOMIC DNA]</scope>
    <source>
        <strain evidence="2 3">KCTC 32084</strain>
    </source>
</reference>
<protein>
    <submittedName>
        <fullName evidence="2">Uncharacterized protein</fullName>
    </submittedName>
</protein>
<feature type="transmembrane region" description="Helical" evidence="1">
    <location>
        <begin position="56"/>
        <end position="84"/>
    </location>
</feature>
<comment type="caution">
    <text evidence="2">The sequence shown here is derived from an EMBL/GenBank/DDBJ whole genome shotgun (WGS) entry which is preliminary data.</text>
</comment>
<evidence type="ECO:0000256" key="1">
    <source>
        <dbReference type="SAM" id="Phobius"/>
    </source>
</evidence>
<proteinExistence type="predicted"/>
<dbReference type="Proteomes" id="UP001210720">
    <property type="component" value="Unassembled WGS sequence"/>
</dbReference>
<name>A0ABT4XXL0_9RHOB</name>
<evidence type="ECO:0000313" key="3">
    <source>
        <dbReference type="Proteomes" id="UP001210720"/>
    </source>
</evidence>